<organism evidence="1 2">
    <name type="scientific">Dubosiella newyorkensis</name>
    <dbReference type="NCBI Taxonomy" id="1862672"/>
    <lineage>
        <taxon>Bacteria</taxon>
        <taxon>Bacillati</taxon>
        <taxon>Bacillota</taxon>
        <taxon>Erysipelotrichia</taxon>
        <taxon>Erysipelotrichales</taxon>
        <taxon>Erysipelotrichaceae</taxon>
        <taxon>Dubosiella</taxon>
    </lineage>
</organism>
<dbReference type="STRING" id="1862672.BO225_07375"/>
<dbReference type="AlphaFoldDB" id="A0A1U7NLW7"/>
<proteinExistence type="predicted"/>
<reference evidence="1 2" key="1">
    <citation type="submission" date="2016-11" db="EMBL/GenBank/DDBJ databases">
        <title>Description of two novel members of the family Erysipelotrichaceae: Ileibacterium lipovorans gen. nov., sp. nov. and Dubosiella newyorkensis, gen. nov., sp. nov.</title>
        <authorList>
            <person name="Cox L.M."/>
            <person name="Sohn J."/>
            <person name="Tyrrell K.L."/>
            <person name="Citron D.M."/>
            <person name="Lawson P.A."/>
            <person name="Patel N.B."/>
            <person name="Iizumi T."/>
            <person name="Perez-Perez G.I."/>
            <person name="Goldstein E.J."/>
            <person name="Blaser M.J."/>
        </authorList>
    </citation>
    <scope>NUCLEOTIDE SEQUENCE [LARGE SCALE GENOMIC DNA]</scope>
    <source>
        <strain evidence="1 2">NYU-BL-A4</strain>
    </source>
</reference>
<evidence type="ECO:0000313" key="2">
    <source>
        <dbReference type="Proteomes" id="UP000186705"/>
    </source>
</evidence>
<dbReference type="EMBL" id="MPKA01000075">
    <property type="protein sequence ID" value="OLU45998.1"/>
    <property type="molecule type" value="Genomic_DNA"/>
</dbReference>
<keyword evidence="2" id="KW-1185">Reference proteome</keyword>
<accession>A0A1U7NLW7</accession>
<dbReference type="OrthoDB" id="4956084at2"/>
<dbReference type="GeneID" id="78275759"/>
<sequence>MRSLDYSKIDRVYLKPGFTDMRKGIDGLCLIIEQSMQLDPFENSLFLFCGRKTSSIKGILWEEDGFLLLAKRLDEGKFQWPKNNDEVLLLSEQQLRWLLEGLGIEQKCSIRKSRATKIM</sequence>
<dbReference type="Pfam" id="PF05717">
    <property type="entry name" value="TnpB_IS66"/>
    <property type="match status" value="1"/>
</dbReference>
<dbReference type="InterPro" id="IPR008878">
    <property type="entry name" value="Transposase_IS66_Orf2"/>
</dbReference>
<name>A0A1U7NLW7_9FIRM</name>
<evidence type="ECO:0008006" key="3">
    <source>
        <dbReference type="Google" id="ProtNLM"/>
    </source>
</evidence>
<evidence type="ECO:0000313" key="1">
    <source>
        <dbReference type="EMBL" id="OLU45998.1"/>
    </source>
</evidence>
<dbReference type="Proteomes" id="UP000186705">
    <property type="component" value="Unassembled WGS sequence"/>
</dbReference>
<dbReference type="RefSeq" id="WP_076341628.1">
    <property type="nucleotide sequence ID" value="NZ_CAJTMI010000003.1"/>
</dbReference>
<gene>
    <name evidence="1" type="ORF">BO225_07375</name>
</gene>
<dbReference type="PANTHER" id="PTHR36455:SF1">
    <property type="entry name" value="BLR8292 PROTEIN"/>
    <property type="match status" value="1"/>
</dbReference>
<comment type="caution">
    <text evidence="1">The sequence shown here is derived from an EMBL/GenBank/DDBJ whole genome shotgun (WGS) entry which is preliminary data.</text>
</comment>
<dbReference type="PANTHER" id="PTHR36455">
    <property type="match status" value="1"/>
</dbReference>
<dbReference type="NCBIfam" id="NF033819">
    <property type="entry name" value="IS66_TnpB"/>
    <property type="match status" value="1"/>
</dbReference>
<protein>
    <recommendedName>
        <fullName evidence="3">Transposase</fullName>
    </recommendedName>
</protein>